<dbReference type="Pfam" id="PF24842">
    <property type="entry name" value="UFD1_N2"/>
    <property type="match status" value="1"/>
</dbReference>
<feature type="domain" description="Ubiquitin fusion degradation protein UFD1 N-terminal subdomain 2" evidence="5">
    <location>
        <begin position="124"/>
        <end position="199"/>
    </location>
</feature>
<dbReference type="PANTHER" id="PTHR12555">
    <property type="entry name" value="UBIQUITIN FUSION DEGRADATON PROTEIN 1"/>
    <property type="match status" value="1"/>
</dbReference>
<dbReference type="Gene3D" id="2.40.40.50">
    <property type="entry name" value="Ubiquitin fusion degradation protein UFD1, N-terminal domain"/>
    <property type="match status" value="1"/>
</dbReference>
<dbReference type="GO" id="GO:0006511">
    <property type="term" value="P:ubiquitin-dependent protein catabolic process"/>
    <property type="evidence" value="ECO:0007669"/>
    <property type="project" value="InterPro"/>
</dbReference>
<proteinExistence type="inferred from homology"/>
<dbReference type="GO" id="GO:0034098">
    <property type="term" value="C:VCP-NPL4-UFD1 AAA ATPase complex"/>
    <property type="evidence" value="ECO:0007669"/>
    <property type="project" value="TreeGrafter"/>
</dbReference>
<dbReference type="InterPro" id="IPR055418">
    <property type="entry name" value="UFD1_N2"/>
</dbReference>
<dbReference type="InterPro" id="IPR042556">
    <property type="entry name" value="AZUL_sf"/>
</dbReference>
<protein>
    <submittedName>
        <fullName evidence="6">Unnamed protein product</fullName>
    </submittedName>
</protein>
<dbReference type="GO" id="GO:0031593">
    <property type="term" value="F:polyubiquitin modification-dependent protein binding"/>
    <property type="evidence" value="ECO:0007669"/>
    <property type="project" value="TreeGrafter"/>
</dbReference>
<dbReference type="InterPro" id="IPR042299">
    <property type="entry name" value="Ufd1-like_Nn"/>
</dbReference>
<dbReference type="Pfam" id="PF23580">
    <property type="entry name" value="Znf_XAF1_N"/>
    <property type="match status" value="1"/>
</dbReference>
<sequence>MTQSQFVVSEILECVHVPNKESNLPYYSDKVILPQSILETLVSQQKALDLPTLPHPLIFKISSPKTVCYAGVQEFISDEGEIKLSGLLLEKFGIINKSKDNGSDIVSKSVTLPLQVELTNDVPKGTSLSLKPLEIYDVTNWKWFLEAKLSSCYTTLSQGDLLHIKDGNNGQIYKLEVSKTEPSMTICVIDTDINLDVEPLDDEMAKALLEKRNHLDKFENLPLDQSLSIAVGQKLRVELKDSKKGVTIVGNGDFIVSNNEYIRKDSFIWSTLNSGVKKIKIPRSDPNWNTTLYFIPIGSDLETASIEVRTDVGEKEEQEEQPIAAVASDADHVICINCGSEILKSSQFMHENFCRRNNVKCSKGCNKIFLKQIPSSHWHCCSTWGNSPESFKLHQQYFHSLEEGPVTCPQCHSYKTSPQIDLAFHIATECPDSEHECQFCHLILPKGEHPSPESKFSGLTAHEYSCGSKTTECFKCGKVVRQREFATHFALHEMARRSKPTPLICHNVNCQRYVDKYNNVLKLCDFCFGPLYTTVSDPVYKKLKTRIERKYVLQLSQGCGNFWCHNENCKSSGLIPDGKFANGFAGISKYVREELLGGVNMGVNQLDKFWLCVDIITHKKHMLMNFVACDPEFEYGLEWSSKSVYTVKFVDGDDLGNINRIRAWLEDNGVKTNE</sequence>
<organism evidence="6 7">
    <name type="scientific">Ambrosiozyma monospora</name>
    <name type="common">Yeast</name>
    <name type="synonym">Endomycopsis monosporus</name>
    <dbReference type="NCBI Taxonomy" id="43982"/>
    <lineage>
        <taxon>Eukaryota</taxon>
        <taxon>Fungi</taxon>
        <taxon>Dikarya</taxon>
        <taxon>Ascomycota</taxon>
        <taxon>Saccharomycotina</taxon>
        <taxon>Pichiomycetes</taxon>
        <taxon>Pichiales</taxon>
        <taxon>Pichiaceae</taxon>
        <taxon>Ambrosiozyma</taxon>
    </lineage>
</organism>
<dbReference type="Gene3D" id="3.10.330.10">
    <property type="match status" value="1"/>
</dbReference>
<dbReference type="InterPro" id="IPR004854">
    <property type="entry name" value="Ufd1-like"/>
</dbReference>
<evidence type="ECO:0000259" key="3">
    <source>
        <dbReference type="Pfam" id="PF03152"/>
    </source>
</evidence>
<dbReference type="EMBL" id="BSXU01004386">
    <property type="protein sequence ID" value="GMG43532.1"/>
    <property type="molecule type" value="Genomic_DNA"/>
</dbReference>
<name>A0A9W6YYH9_AMBMO</name>
<evidence type="ECO:0000256" key="2">
    <source>
        <dbReference type="ARBA" id="ARBA00022786"/>
    </source>
</evidence>
<reference evidence="6" key="1">
    <citation type="submission" date="2023-04" db="EMBL/GenBank/DDBJ databases">
        <title>Ambrosiozyma monospora NBRC 1965.</title>
        <authorList>
            <person name="Ichikawa N."/>
            <person name="Sato H."/>
            <person name="Tonouchi N."/>
        </authorList>
    </citation>
    <scope>NUCLEOTIDE SEQUENCE</scope>
    <source>
        <strain evidence="6">NBRC 1965</strain>
    </source>
</reference>
<dbReference type="OrthoDB" id="193703at2759"/>
<feature type="domain" description="Ubiquitin fusion degradation protein UFD1 N-terminal subdomain 1" evidence="3">
    <location>
        <begin position="10"/>
        <end position="96"/>
    </location>
</feature>
<dbReference type="AlphaFoldDB" id="A0A9W6YYH9"/>
<dbReference type="Proteomes" id="UP001165063">
    <property type="component" value="Unassembled WGS sequence"/>
</dbReference>
<dbReference type="PANTHER" id="PTHR12555:SF15">
    <property type="entry name" value="FUSION DEGRADATION PROTEIN (UFD1), PUTATIVE (AFU_ORTHOLOGUE AFUA_4G04640)-RELATED"/>
    <property type="match status" value="1"/>
</dbReference>
<dbReference type="GO" id="GO:0036503">
    <property type="term" value="P:ERAD pathway"/>
    <property type="evidence" value="ECO:0007669"/>
    <property type="project" value="TreeGrafter"/>
</dbReference>
<keyword evidence="7" id="KW-1185">Reference proteome</keyword>
<evidence type="ECO:0000259" key="4">
    <source>
        <dbReference type="Pfam" id="PF16558"/>
    </source>
</evidence>
<feature type="domain" description="Ubiquitin-protein ligase E3A N-terminal zinc-binding" evidence="4">
    <location>
        <begin position="549"/>
        <end position="573"/>
    </location>
</feature>
<evidence type="ECO:0000256" key="1">
    <source>
        <dbReference type="ARBA" id="ARBA00006043"/>
    </source>
</evidence>
<comment type="similarity">
    <text evidence="1">Belongs to the UFD1 family.</text>
</comment>
<keyword evidence="2" id="KW-0833">Ubl conjugation pathway</keyword>
<evidence type="ECO:0000313" key="6">
    <source>
        <dbReference type="EMBL" id="GMG43532.1"/>
    </source>
</evidence>
<dbReference type="InterPro" id="IPR055417">
    <property type="entry name" value="UFD1_N1"/>
</dbReference>
<dbReference type="InterPro" id="IPR032353">
    <property type="entry name" value="AZUL"/>
</dbReference>
<evidence type="ECO:0000259" key="5">
    <source>
        <dbReference type="Pfam" id="PF24842"/>
    </source>
</evidence>
<gene>
    <name evidence="6" type="ORF">Amon01_000666500</name>
</gene>
<accession>A0A9W6YYH9</accession>
<dbReference type="Pfam" id="PF03152">
    <property type="entry name" value="UFD1_N1"/>
    <property type="match status" value="1"/>
</dbReference>
<evidence type="ECO:0000313" key="7">
    <source>
        <dbReference type="Proteomes" id="UP001165063"/>
    </source>
</evidence>
<dbReference type="Pfam" id="PF16558">
    <property type="entry name" value="AZUL"/>
    <property type="match status" value="1"/>
</dbReference>
<comment type="caution">
    <text evidence="6">The sequence shown here is derived from an EMBL/GenBank/DDBJ whole genome shotgun (WGS) entry which is preliminary data.</text>
</comment>
<dbReference type="Gene3D" id="6.10.130.10">
    <property type="entry name" value="Ubiquitin-protein ligase E3A, N-terminal zinc-binding domain (AZUL)"/>
    <property type="match status" value="1"/>
</dbReference>